<sequence>MDHSTAQKLMDAYRGIGEALNGADSVIRTMPEDERTAHLRGLAEMMGHLWFKLQLPVVREHRDLDPDGDRFQKKSDQE</sequence>
<dbReference type="GeneID" id="43161584"/>
<proteinExistence type="predicted"/>
<evidence type="ECO:0000313" key="2">
    <source>
        <dbReference type="Proteomes" id="UP001326110"/>
    </source>
</evidence>
<gene>
    <name evidence="1" type="ORF">SR858_14175</name>
</gene>
<dbReference type="EMBL" id="CP140152">
    <property type="protein sequence ID" value="WQH02230.1"/>
    <property type="molecule type" value="Genomic_DNA"/>
</dbReference>
<reference evidence="1 2" key="1">
    <citation type="submission" date="2023-11" db="EMBL/GenBank/DDBJ databases">
        <title>MicrobeMod: A computational toolkit for identifying prokaryotic methylation and restriction-modification with nanopore sequencing.</title>
        <authorList>
            <person name="Crits-Christoph A."/>
            <person name="Kang S.C."/>
            <person name="Lee H."/>
            <person name="Ostrov N."/>
        </authorList>
    </citation>
    <scope>NUCLEOTIDE SEQUENCE [LARGE SCALE GENOMIC DNA]</scope>
    <source>
        <strain evidence="1 2">ATCC 25935</strain>
    </source>
</reference>
<dbReference type="Proteomes" id="UP001326110">
    <property type="component" value="Chromosome"/>
</dbReference>
<keyword evidence="2" id="KW-1185">Reference proteome</keyword>
<organism evidence="1 2">
    <name type="scientific">Duganella zoogloeoides</name>
    <dbReference type="NCBI Taxonomy" id="75659"/>
    <lineage>
        <taxon>Bacteria</taxon>
        <taxon>Pseudomonadati</taxon>
        <taxon>Pseudomonadota</taxon>
        <taxon>Betaproteobacteria</taxon>
        <taxon>Burkholderiales</taxon>
        <taxon>Oxalobacteraceae</taxon>
        <taxon>Telluria group</taxon>
        <taxon>Duganella</taxon>
    </lineage>
</organism>
<name>A0ABZ0XR76_9BURK</name>
<dbReference type="RefSeq" id="WP_019919653.1">
    <property type="nucleotide sequence ID" value="NZ_CP140152.1"/>
</dbReference>
<evidence type="ECO:0000313" key="1">
    <source>
        <dbReference type="EMBL" id="WQH02230.1"/>
    </source>
</evidence>
<accession>A0ABZ0XR76</accession>
<protein>
    <submittedName>
        <fullName evidence="1">Uncharacterized protein</fullName>
    </submittedName>
</protein>